<dbReference type="Proteomes" id="UP001215280">
    <property type="component" value="Unassembled WGS sequence"/>
</dbReference>
<name>A0AAD7I5K8_9AGAR</name>
<proteinExistence type="predicted"/>
<keyword evidence="2" id="KW-1185">Reference proteome</keyword>
<evidence type="ECO:0000313" key="1">
    <source>
        <dbReference type="EMBL" id="KAJ7734741.1"/>
    </source>
</evidence>
<reference evidence="1" key="1">
    <citation type="submission" date="2023-03" db="EMBL/GenBank/DDBJ databases">
        <title>Massive genome expansion in bonnet fungi (Mycena s.s.) driven by repeated elements and novel gene families across ecological guilds.</title>
        <authorList>
            <consortium name="Lawrence Berkeley National Laboratory"/>
            <person name="Harder C.B."/>
            <person name="Miyauchi S."/>
            <person name="Viragh M."/>
            <person name="Kuo A."/>
            <person name="Thoen E."/>
            <person name="Andreopoulos B."/>
            <person name="Lu D."/>
            <person name="Skrede I."/>
            <person name="Drula E."/>
            <person name="Henrissat B."/>
            <person name="Morin E."/>
            <person name="Kohler A."/>
            <person name="Barry K."/>
            <person name="LaButti K."/>
            <person name="Morin E."/>
            <person name="Salamov A."/>
            <person name="Lipzen A."/>
            <person name="Mereny Z."/>
            <person name="Hegedus B."/>
            <person name="Baldrian P."/>
            <person name="Stursova M."/>
            <person name="Weitz H."/>
            <person name="Taylor A."/>
            <person name="Grigoriev I.V."/>
            <person name="Nagy L.G."/>
            <person name="Martin F."/>
            <person name="Kauserud H."/>
        </authorList>
    </citation>
    <scope>NUCLEOTIDE SEQUENCE</scope>
    <source>
        <strain evidence="1">CBHHK188m</strain>
    </source>
</reference>
<dbReference type="AlphaFoldDB" id="A0AAD7I5K8"/>
<evidence type="ECO:0000313" key="2">
    <source>
        <dbReference type="Proteomes" id="UP001215280"/>
    </source>
</evidence>
<accession>A0AAD7I5K8</accession>
<dbReference type="EMBL" id="JARJLG010000159">
    <property type="protein sequence ID" value="KAJ7734741.1"/>
    <property type="molecule type" value="Genomic_DNA"/>
</dbReference>
<comment type="caution">
    <text evidence="1">The sequence shown here is derived from an EMBL/GenBank/DDBJ whole genome shotgun (WGS) entry which is preliminary data.</text>
</comment>
<sequence length="183" mass="20037">MSPQAGPTASERALSSLAAGCARVAEITAQICALDALAGPSREEAFGAESTRRLHLSGPYLAERNRVRNLHSSHSALSETPSNDWSPVTGLTWPNMSEMERGCVSTPALWKAVGPILRRGERGREEQQLCLLETFLTRSGSCPLSLKLDCTGSEQRDGRPFSQTVVSHSARWEHWTCLCLRFI</sequence>
<gene>
    <name evidence="1" type="ORF">DFH07DRAFT_117861</name>
</gene>
<protein>
    <submittedName>
        <fullName evidence="1">Uncharacterized protein</fullName>
    </submittedName>
</protein>
<organism evidence="1 2">
    <name type="scientific">Mycena maculata</name>
    <dbReference type="NCBI Taxonomy" id="230809"/>
    <lineage>
        <taxon>Eukaryota</taxon>
        <taxon>Fungi</taxon>
        <taxon>Dikarya</taxon>
        <taxon>Basidiomycota</taxon>
        <taxon>Agaricomycotina</taxon>
        <taxon>Agaricomycetes</taxon>
        <taxon>Agaricomycetidae</taxon>
        <taxon>Agaricales</taxon>
        <taxon>Marasmiineae</taxon>
        <taxon>Mycenaceae</taxon>
        <taxon>Mycena</taxon>
    </lineage>
</organism>